<comment type="caution">
    <text evidence="9">The sequence shown here is derived from an EMBL/GenBank/DDBJ whole genome shotgun (WGS) entry which is preliminary data.</text>
</comment>
<dbReference type="InterPro" id="IPR050925">
    <property type="entry name" value="Rhomboid_protease_S54"/>
</dbReference>
<dbReference type="PANTHER" id="PTHR43731">
    <property type="entry name" value="RHOMBOID PROTEASE"/>
    <property type="match status" value="1"/>
</dbReference>
<evidence type="ECO:0000313" key="9">
    <source>
        <dbReference type="EMBL" id="PKG23684.1"/>
    </source>
</evidence>
<feature type="transmembrane region" description="Helical" evidence="7">
    <location>
        <begin position="12"/>
        <end position="38"/>
    </location>
</feature>
<evidence type="ECO:0000256" key="3">
    <source>
        <dbReference type="ARBA" id="ARBA00022692"/>
    </source>
</evidence>
<feature type="transmembrane region" description="Helical" evidence="7">
    <location>
        <begin position="174"/>
        <end position="191"/>
    </location>
</feature>
<dbReference type="RefSeq" id="WP_101177193.1">
    <property type="nucleotide sequence ID" value="NZ_PISE01000021.1"/>
</dbReference>
<feature type="transmembrane region" description="Helical" evidence="7">
    <location>
        <begin position="151"/>
        <end position="168"/>
    </location>
</feature>
<keyword evidence="4" id="KW-0378">Hydrolase</keyword>
<feature type="transmembrane region" description="Helical" evidence="7">
    <location>
        <begin position="121"/>
        <end position="142"/>
    </location>
</feature>
<comment type="similarity">
    <text evidence="2">Belongs to the peptidase S54 family.</text>
</comment>
<evidence type="ECO:0000259" key="8">
    <source>
        <dbReference type="Pfam" id="PF01694"/>
    </source>
</evidence>
<evidence type="ECO:0000256" key="1">
    <source>
        <dbReference type="ARBA" id="ARBA00004141"/>
    </source>
</evidence>
<dbReference type="OrthoDB" id="9813074at2"/>
<keyword evidence="5 7" id="KW-1133">Transmembrane helix</keyword>
<keyword evidence="6 7" id="KW-0472">Membrane</keyword>
<evidence type="ECO:0000256" key="5">
    <source>
        <dbReference type="ARBA" id="ARBA00022989"/>
    </source>
</evidence>
<feature type="domain" description="Peptidase S54 rhomboid" evidence="8">
    <location>
        <begin position="56"/>
        <end position="190"/>
    </location>
</feature>
<organism evidence="9 10">
    <name type="scientific">Niallia nealsonii</name>
    <dbReference type="NCBI Taxonomy" id="115979"/>
    <lineage>
        <taxon>Bacteria</taxon>
        <taxon>Bacillati</taxon>
        <taxon>Bacillota</taxon>
        <taxon>Bacilli</taxon>
        <taxon>Bacillales</taxon>
        <taxon>Bacillaceae</taxon>
        <taxon>Niallia</taxon>
    </lineage>
</organism>
<dbReference type="Gene3D" id="1.20.1540.10">
    <property type="entry name" value="Rhomboid-like"/>
    <property type="match status" value="1"/>
</dbReference>
<dbReference type="SUPFAM" id="SSF144091">
    <property type="entry name" value="Rhomboid-like"/>
    <property type="match status" value="1"/>
</dbReference>
<name>A0A2N0Z2F2_9BACI</name>
<keyword evidence="3 7" id="KW-0812">Transmembrane</keyword>
<keyword evidence="9" id="KW-0645">Protease</keyword>
<feature type="transmembrane region" description="Helical" evidence="7">
    <location>
        <begin position="220"/>
        <end position="239"/>
    </location>
</feature>
<dbReference type="GO" id="GO:0016020">
    <property type="term" value="C:membrane"/>
    <property type="evidence" value="ECO:0007669"/>
    <property type="project" value="UniProtKB-SubCell"/>
</dbReference>
<comment type="subcellular location">
    <subcellularLocation>
        <location evidence="1">Membrane</location>
        <topology evidence="1">Multi-pass membrane protein</topology>
    </subcellularLocation>
</comment>
<evidence type="ECO:0000256" key="6">
    <source>
        <dbReference type="ARBA" id="ARBA00023136"/>
    </source>
</evidence>
<feature type="transmembrane region" description="Helical" evidence="7">
    <location>
        <begin position="58"/>
        <end position="85"/>
    </location>
</feature>
<dbReference type="InterPro" id="IPR022764">
    <property type="entry name" value="Peptidase_S54_rhomboid_dom"/>
</dbReference>
<sequence length="240" mass="27363">MFTRRESFKEFIAKYPIVSAILIIHLLLYIVTTISIFPNDYILEQTIGVNLYIIQGEWWRLITPIFIHGSFSHFLFNSFSIFLFGPALEIILGRIRFMFLYLATGVLANIATLLVEPLTYTHLGSSGAIFGLFGYYIALIVFRKDIISKNNSQVIATIAILSLIMTFLQPNINVSAHLFGFLCGLVIGSISQKKEKKILNTYKEEFSHIKNSLSRRKRPPIKTIIIWGILLLLAIIGLFR</sequence>
<dbReference type="PANTHER" id="PTHR43731:SF14">
    <property type="entry name" value="PRESENILIN-ASSOCIATED RHOMBOID-LIKE PROTEIN, MITOCHONDRIAL"/>
    <property type="match status" value="1"/>
</dbReference>
<evidence type="ECO:0000256" key="2">
    <source>
        <dbReference type="ARBA" id="ARBA00009045"/>
    </source>
</evidence>
<dbReference type="Proteomes" id="UP000233375">
    <property type="component" value="Unassembled WGS sequence"/>
</dbReference>
<dbReference type="EMBL" id="PISE01000021">
    <property type="protein sequence ID" value="PKG23684.1"/>
    <property type="molecule type" value="Genomic_DNA"/>
</dbReference>
<gene>
    <name evidence="9" type="ORF">CWS01_10705</name>
</gene>
<feature type="transmembrane region" description="Helical" evidence="7">
    <location>
        <begin position="97"/>
        <end position="115"/>
    </location>
</feature>
<keyword evidence="10" id="KW-1185">Reference proteome</keyword>
<evidence type="ECO:0000256" key="4">
    <source>
        <dbReference type="ARBA" id="ARBA00022801"/>
    </source>
</evidence>
<reference evidence="9 10" key="1">
    <citation type="journal article" date="2003" name="Int. J. Syst. Evol. Microbiol.">
        <title>Bacillus nealsonii sp. nov., isolated from a spacecraft-assembly facility, whose spores are gamma-radiation resistant.</title>
        <authorList>
            <person name="Venkateswaran K."/>
            <person name="Kempf M."/>
            <person name="Chen F."/>
            <person name="Satomi M."/>
            <person name="Nicholson W."/>
            <person name="Kern R."/>
        </authorList>
    </citation>
    <scope>NUCLEOTIDE SEQUENCE [LARGE SCALE GENOMIC DNA]</scope>
    <source>
        <strain evidence="9 10">FO-92</strain>
    </source>
</reference>
<protein>
    <submittedName>
        <fullName evidence="9">Rhomboid family intramembrane serine protease</fullName>
    </submittedName>
</protein>
<accession>A0A2N0Z2F2</accession>
<dbReference type="AlphaFoldDB" id="A0A2N0Z2F2"/>
<dbReference type="InterPro" id="IPR035952">
    <property type="entry name" value="Rhomboid-like_sf"/>
</dbReference>
<proteinExistence type="inferred from homology"/>
<evidence type="ECO:0000313" key="10">
    <source>
        <dbReference type="Proteomes" id="UP000233375"/>
    </source>
</evidence>
<dbReference type="GO" id="GO:0004252">
    <property type="term" value="F:serine-type endopeptidase activity"/>
    <property type="evidence" value="ECO:0007669"/>
    <property type="project" value="InterPro"/>
</dbReference>
<dbReference type="Pfam" id="PF01694">
    <property type="entry name" value="Rhomboid"/>
    <property type="match status" value="1"/>
</dbReference>
<evidence type="ECO:0000256" key="7">
    <source>
        <dbReference type="SAM" id="Phobius"/>
    </source>
</evidence>
<dbReference type="GO" id="GO:0006508">
    <property type="term" value="P:proteolysis"/>
    <property type="evidence" value="ECO:0007669"/>
    <property type="project" value="UniProtKB-KW"/>
</dbReference>